<dbReference type="SMART" id="SM00028">
    <property type="entry name" value="TPR"/>
    <property type="match status" value="6"/>
</dbReference>
<dbReference type="Gene3D" id="3.90.176.10">
    <property type="entry name" value="Toxin ADP-ribosyltransferase, Chain A, domain 1"/>
    <property type="match status" value="1"/>
</dbReference>
<evidence type="ECO:0000313" key="5">
    <source>
        <dbReference type="Proteomes" id="UP000663860"/>
    </source>
</evidence>
<keyword evidence="1" id="KW-0677">Repeat</keyword>
<reference evidence="4" key="1">
    <citation type="submission" date="2021-02" db="EMBL/GenBank/DDBJ databases">
        <authorList>
            <person name="Nowell W R."/>
        </authorList>
    </citation>
    <scope>NUCLEOTIDE SEQUENCE</scope>
</reference>
<feature type="repeat" description="TPR" evidence="3">
    <location>
        <begin position="560"/>
        <end position="593"/>
    </location>
</feature>
<comment type="caution">
    <text evidence="4">The sequence shown here is derived from an EMBL/GenBank/DDBJ whole genome shotgun (WGS) entry which is preliminary data.</text>
</comment>
<dbReference type="Pfam" id="PF13424">
    <property type="entry name" value="TPR_12"/>
    <property type="match status" value="2"/>
</dbReference>
<dbReference type="Pfam" id="PF13181">
    <property type="entry name" value="TPR_8"/>
    <property type="match status" value="1"/>
</dbReference>
<evidence type="ECO:0000256" key="1">
    <source>
        <dbReference type="ARBA" id="ARBA00022737"/>
    </source>
</evidence>
<keyword evidence="2 3" id="KW-0802">TPR repeat</keyword>
<gene>
    <name evidence="4" type="ORF">IZO911_LOCUS20189</name>
</gene>
<sequence length="658" mass="76700">MGASVRKSLLADDHNLEIFSLVWLDASVNTGQENINVQQQLRTLIHQLKTFDNTRDCLEYIRHISKNDRIILIVSGRLGQEIVPRIHRLRQVSIIYVYCMDKEKNSKWARKYSKIKNVIVNLDELVVQIRSDRAKRNYETYEPLPFNIYKKSVNDEKVANDSNNQFIYSGSLIDCLLHMPSYTTDQSQLISLCRDIYKGDANELLILNEFEQTYTSNNALWWYTRDSFVMRLLNKAFQEQTIDLLYLFRFFLHDVQDQLKRNRCVSPIRVYRGQFLSNDELQTLNNSIGGLISMNSFLLAHSNRQKALKHLTESDELRGTLFEIDADPRLGEIKPFGYTGQDDEILFMVGSIFRINDIHRQHDGLSIIRITLCSDNDPQLKLIFKDLKFDTNDKKRKLLSFGDILWRMGKLTEAEKYYQRLLTNLSGDDYYNISECYYALGNIAMEKDNCNLSYEWHEKSLEIKKQTLEEFDPSIADSYSSIADIERKKGNSSQAFESYNKALDIWIKAYDGDHPKIAMCLNNIGCIYGEEKNYIKTLECHEKSLKILKKHFPADHLCLGQAYNNIGSVYRYLGNYELALENYQLSLKIKTKTFSSKHPSIASTFSNIACVYEEMNEFQLALAYYEKAASIYRHNFPPTYPDNVRIIDDIKRISSKLK</sequence>
<name>A0A814KEG8_9BILA</name>
<dbReference type="EMBL" id="CAJNOE010000207">
    <property type="protein sequence ID" value="CAF1048382.1"/>
    <property type="molecule type" value="Genomic_DNA"/>
</dbReference>
<protein>
    <submittedName>
        <fullName evidence="4">Uncharacterized protein</fullName>
    </submittedName>
</protein>
<dbReference type="Gene3D" id="1.25.40.10">
    <property type="entry name" value="Tetratricopeptide repeat domain"/>
    <property type="match status" value="2"/>
</dbReference>
<dbReference type="PANTHER" id="PTHR45641">
    <property type="entry name" value="TETRATRICOPEPTIDE REPEAT PROTEIN (AFU_ORTHOLOGUE AFUA_6G03870)"/>
    <property type="match status" value="1"/>
</dbReference>
<dbReference type="PANTHER" id="PTHR45641:SF19">
    <property type="entry name" value="NEPHROCYSTIN-3"/>
    <property type="match status" value="1"/>
</dbReference>
<evidence type="ECO:0000256" key="2">
    <source>
        <dbReference type="ARBA" id="ARBA00022803"/>
    </source>
</evidence>
<accession>A0A814KEG8</accession>
<dbReference type="SUPFAM" id="SSF56399">
    <property type="entry name" value="ADP-ribosylation"/>
    <property type="match status" value="1"/>
</dbReference>
<dbReference type="PROSITE" id="PS50005">
    <property type="entry name" value="TPR"/>
    <property type="match status" value="2"/>
</dbReference>
<dbReference type="SUPFAM" id="SSF81901">
    <property type="entry name" value="HCP-like"/>
    <property type="match status" value="1"/>
</dbReference>
<evidence type="ECO:0000313" key="4">
    <source>
        <dbReference type="EMBL" id="CAF1048382.1"/>
    </source>
</evidence>
<organism evidence="4 5">
    <name type="scientific">Adineta steineri</name>
    <dbReference type="NCBI Taxonomy" id="433720"/>
    <lineage>
        <taxon>Eukaryota</taxon>
        <taxon>Metazoa</taxon>
        <taxon>Spiralia</taxon>
        <taxon>Gnathifera</taxon>
        <taxon>Rotifera</taxon>
        <taxon>Eurotatoria</taxon>
        <taxon>Bdelloidea</taxon>
        <taxon>Adinetida</taxon>
        <taxon>Adinetidae</taxon>
        <taxon>Adineta</taxon>
    </lineage>
</organism>
<evidence type="ECO:0000256" key="3">
    <source>
        <dbReference type="PROSITE-ProRule" id="PRU00339"/>
    </source>
</evidence>
<dbReference type="Proteomes" id="UP000663860">
    <property type="component" value="Unassembled WGS sequence"/>
</dbReference>
<dbReference type="InterPro" id="IPR011990">
    <property type="entry name" value="TPR-like_helical_dom_sf"/>
</dbReference>
<proteinExistence type="predicted"/>
<dbReference type="InterPro" id="IPR019734">
    <property type="entry name" value="TPR_rpt"/>
</dbReference>
<dbReference type="AlphaFoldDB" id="A0A814KEG8"/>
<feature type="repeat" description="TPR" evidence="3">
    <location>
        <begin position="602"/>
        <end position="635"/>
    </location>
</feature>